<dbReference type="EMBL" id="JBFDAA010000008">
    <property type="protein sequence ID" value="KAL1130218.1"/>
    <property type="molecule type" value="Genomic_DNA"/>
</dbReference>
<gene>
    <name evidence="2" type="ORF">AAG570_013156</name>
</gene>
<comment type="caution">
    <text evidence="2">The sequence shown here is derived from an EMBL/GenBank/DDBJ whole genome shotgun (WGS) entry which is preliminary data.</text>
</comment>
<name>A0ABD0YG11_9HEMI</name>
<feature type="domain" description="DUF7041" evidence="1">
    <location>
        <begin position="18"/>
        <end position="81"/>
    </location>
</feature>
<feature type="non-terminal residue" evidence="2">
    <location>
        <position position="1"/>
    </location>
</feature>
<dbReference type="InterPro" id="IPR055469">
    <property type="entry name" value="DUF7041"/>
</dbReference>
<evidence type="ECO:0000313" key="3">
    <source>
        <dbReference type="Proteomes" id="UP001558652"/>
    </source>
</evidence>
<dbReference type="AlphaFoldDB" id="A0ABD0YG11"/>
<dbReference type="Pfam" id="PF23055">
    <property type="entry name" value="DUF7041"/>
    <property type="match status" value="1"/>
</dbReference>
<accession>A0ABD0YG11</accession>
<keyword evidence="3" id="KW-1185">Reference proteome</keyword>
<reference evidence="2 3" key="1">
    <citation type="submission" date="2024-07" db="EMBL/GenBank/DDBJ databases">
        <title>Chromosome-level genome assembly of the water stick insect Ranatra chinensis (Heteroptera: Nepidae).</title>
        <authorList>
            <person name="Liu X."/>
        </authorList>
    </citation>
    <scope>NUCLEOTIDE SEQUENCE [LARGE SCALE GENOMIC DNA]</scope>
    <source>
        <strain evidence="2">Cailab_2021Rc</strain>
        <tissue evidence="2">Muscle</tissue>
    </source>
</reference>
<dbReference type="PANTHER" id="PTHR33327">
    <property type="entry name" value="ENDONUCLEASE"/>
    <property type="match status" value="1"/>
</dbReference>
<evidence type="ECO:0000259" key="1">
    <source>
        <dbReference type="Pfam" id="PF23055"/>
    </source>
</evidence>
<dbReference type="Proteomes" id="UP001558652">
    <property type="component" value="Unassembled WGS sequence"/>
</dbReference>
<evidence type="ECO:0000313" key="2">
    <source>
        <dbReference type="EMBL" id="KAL1130218.1"/>
    </source>
</evidence>
<proteinExistence type="predicted"/>
<dbReference type="PANTHER" id="PTHR33327:SF3">
    <property type="entry name" value="RNA-DIRECTED DNA POLYMERASE"/>
    <property type="match status" value="1"/>
</dbReference>
<organism evidence="2 3">
    <name type="scientific">Ranatra chinensis</name>
    <dbReference type="NCBI Taxonomy" id="642074"/>
    <lineage>
        <taxon>Eukaryota</taxon>
        <taxon>Metazoa</taxon>
        <taxon>Ecdysozoa</taxon>
        <taxon>Arthropoda</taxon>
        <taxon>Hexapoda</taxon>
        <taxon>Insecta</taxon>
        <taxon>Pterygota</taxon>
        <taxon>Neoptera</taxon>
        <taxon>Paraneoptera</taxon>
        <taxon>Hemiptera</taxon>
        <taxon>Heteroptera</taxon>
        <taxon>Panheteroptera</taxon>
        <taxon>Nepomorpha</taxon>
        <taxon>Nepidae</taxon>
        <taxon>Ranatrinae</taxon>
        <taxon>Ranatra</taxon>
    </lineage>
</organism>
<protein>
    <recommendedName>
        <fullName evidence="1">DUF7041 domain-containing protein</fullName>
    </recommendedName>
</protein>
<sequence>CLRSGGNAQSFGSCRWNLWQNRIRKSISKFHIVLPKLEADILTQVSDLLYNLGDELYELLEERLITMYGDNQSQRIRKMLEKKRLGSQKPSQLLRQMKLTAGNLMSDDVVRTLWLQALPKRMQEILSI</sequence>